<protein>
    <recommendedName>
        <fullName evidence="3">Alpha/beta hydrolase</fullName>
    </recommendedName>
</protein>
<reference evidence="1 2" key="1">
    <citation type="submission" date="2015-04" db="EMBL/GenBank/DDBJ databases">
        <title>The draft genome sequence of Erythrobacter marinus HWDM-33.</title>
        <authorList>
            <person name="Zhuang L."/>
            <person name="Liu Y."/>
            <person name="Shao Z."/>
        </authorList>
    </citation>
    <scope>NUCLEOTIDE SEQUENCE [LARGE SCALE GENOMIC DNA]</scope>
    <source>
        <strain evidence="1 2">HWDM-33</strain>
    </source>
</reference>
<dbReference type="PATRIC" id="fig|874156.12.peg.2029"/>
<dbReference type="Proteomes" id="UP000053455">
    <property type="component" value="Unassembled WGS sequence"/>
</dbReference>
<name>A0A0H0XUM4_9SPHN</name>
<accession>A0A0H0XUM4</accession>
<dbReference type="RefSeq" id="WP_047093802.1">
    <property type="nucleotide sequence ID" value="NZ_LBHU01000002.1"/>
</dbReference>
<dbReference type="EMBL" id="LBHU01000002">
    <property type="protein sequence ID" value="KLI63985.1"/>
    <property type="molecule type" value="Genomic_DNA"/>
</dbReference>
<sequence>MADSNAAPPPLRNILREALAVPRVLVNPLRRARSGAQIGEGRAALVIPGLATGDVSTTLLRRTLKSRGFAPEGWRLGLNTGADPAKVKKLEARIAVLHRATGKKVLLIGWSLGGLYARVLGHRCAEHLHMVVTVASPFSGDRHANRAWQLYEAINDHTVENPPFVEDVSTKPPVQTLAIWSAVDGVISPECTRGKEGETDHTLRIDAPHFTLGTSRSCIEKLLAKIAEIDAESA</sequence>
<dbReference type="SUPFAM" id="SSF53474">
    <property type="entry name" value="alpha/beta-Hydrolases"/>
    <property type="match status" value="1"/>
</dbReference>
<organism evidence="1 2">
    <name type="scientific">Aurantiacibacter marinus</name>
    <dbReference type="NCBI Taxonomy" id="874156"/>
    <lineage>
        <taxon>Bacteria</taxon>
        <taxon>Pseudomonadati</taxon>
        <taxon>Pseudomonadota</taxon>
        <taxon>Alphaproteobacteria</taxon>
        <taxon>Sphingomonadales</taxon>
        <taxon>Erythrobacteraceae</taxon>
        <taxon>Aurantiacibacter</taxon>
    </lineage>
</organism>
<gene>
    <name evidence="1" type="ORF">AAV99_09875</name>
</gene>
<dbReference type="AlphaFoldDB" id="A0A0H0XUM4"/>
<keyword evidence="2" id="KW-1185">Reference proteome</keyword>
<proteinExistence type="predicted"/>
<comment type="caution">
    <text evidence="1">The sequence shown here is derived from an EMBL/GenBank/DDBJ whole genome shotgun (WGS) entry which is preliminary data.</text>
</comment>
<dbReference type="OrthoDB" id="7389193at2"/>
<evidence type="ECO:0000313" key="2">
    <source>
        <dbReference type="Proteomes" id="UP000053455"/>
    </source>
</evidence>
<dbReference type="Gene3D" id="3.40.50.1820">
    <property type="entry name" value="alpha/beta hydrolase"/>
    <property type="match status" value="1"/>
</dbReference>
<evidence type="ECO:0000313" key="1">
    <source>
        <dbReference type="EMBL" id="KLI63985.1"/>
    </source>
</evidence>
<evidence type="ECO:0008006" key="3">
    <source>
        <dbReference type="Google" id="ProtNLM"/>
    </source>
</evidence>
<dbReference type="STRING" id="874156.GCA_001021555_01335"/>
<dbReference type="InterPro" id="IPR029058">
    <property type="entry name" value="AB_hydrolase_fold"/>
</dbReference>